<gene>
    <name evidence="3" type="ORF">PVAND_008566</name>
</gene>
<dbReference type="InterPro" id="IPR000210">
    <property type="entry name" value="BTB/POZ_dom"/>
</dbReference>
<dbReference type="PROSITE" id="PS50097">
    <property type="entry name" value="BTB"/>
    <property type="match status" value="1"/>
</dbReference>
<dbReference type="Gene3D" id="3.30.710.10">
    <property type="entry name" value="Potassium Channel Kv1.1, Chain A"/>
    <property type="match status" value="1"/>
</dbReference>
<dbReference type="Proteomes" id="UP001107558">
    <property type="component" value="Chromosome 2"/>
</dbReference>
<dbReference type="CDD" id="cd18286">
    <property type="entry name" value="BTB2_POZ_BTBD8"/>
    <property type="match status" value="1"/>
</dbReference>
<feature type="region of interest" description="Disordered" evidence="1">
    <location>
        <begin position="1742"/>
        <end position="1785"/>
    </location>
</feature>
<reference evidence="3" key="1">
    <citation type="submission" date="2021-03" db="EMBL/GenBank/DDBJ databases">
        <title>Chromosome level genome of the anhydrobiotic midge Polypedilum vanderplanki.</title>
        <authorList>
            <person name="Yoshida Y."/>
            <person name="Kikawada T."/>
            <person name="Gusev O."/>
        </authorList>
    </citation>
    <scope>NUCLEOTIDE SEQUENCE</scope>
    <source>
        <strain evidence="3">NIAS01</strain>
        <tissue evidence="3">Whole body or cell culture</tissue>
    </source>
</reference>
<comment type="caution">
    <text evidence="3">The sequence shown here is derived from an EMBL/GenBank/DDBJ whole genome shotgun (WGS) entry which is preliminary data.</text>
</comment>
<feature type="region of interest" description="Disordered" evidence="1">
    <location>
        <begin position="723"/>
        <end position="742"/>
    </location>
</feature>
<feature type="compositionally biased region" description="Polar residues" evidence="1">
    <location>
        <begin position="1591"/>
        <end position="1606"/>
    </location>
</feature>
<proteinExistence type="predicted"/>
<feature type="compositionally biased region" description="Polar residues" evidence="1">
    <location>
        <begin position="591"/>
        <end position="607"/>
    </location>
</feature>
<dbReference type="Pfam" id="PF00651">
    <property type="entry name" value="BTB"/>
    <property type="match status" value="1"/>
</dbReference>
<dbReference type="SUPFAM" id="SSF54695">
    <property type="entry name" value="POZ domain"/>
    <property type="match status" value="1"/>
</dbReference>
<feature type="region of interest" description="Disordered" evidence="1">
    <location>
        <begin position="1454"/>
        <end position="1520"/>
    </location>
</feature>
<sequence>MSSAVKKSFIKSYNPEIDSSEKSSFDNNISSDSTTFEFIEGNQIVFNAPTNKTKEEKQRLNEELVMESANFCGNDTDSWEKIEISEFDVEKEELEVCRNFLMNEKAFNSGSDRKVNLSTRPSTKPCFIDASSLLDDDEYDVATSSSFTKSNLLLAHGMKDESSSSNNRNIMDNFQIDSLKPSYDNIKDQYSTMPSSNIPKINPFRTTSSLDHQQMQILYGDNSIDNERQQQGHIIFHTTIPSNHNNRNNDYSSDLEYSSSSTCGTSGTFNNNLLFENTSGYSGSTNYSRLQSDVDSITLPDTPFNSIVQVAKKLEICAIDNSDDELFHRNTSSPVQIPKRIMKHDESAPILSGGASINDFVPKKCESPIVKRKTDSCPIVSGGSLDIVEEPQQVHHVKIPKSANSFSWIVDLKNDDIKVDNVEDEEDKRDDYFPKTSNCATPKNSLGFYVDFNSLEPVPEVSKPPPKNESLRKQSLKKSTGFYVDFSSSDISCPNTPIKQIKEDGKSDEERRVSIESNDSRKNLFNMFVELDKNEIEKCETVNETACVVKQEKEPSPPQSAESIGKKGCFMFIENDAHVVKHRNRKILPKDSSSSTKRHSWNVNQTNEFDDIKNSAKVYQRSTSVSNDDDRAIPSSLPAIASKTSSMSIGSSLSPHEDFSCSKSLSSRSNLTISTSNTSIDNSETKVQFDDAGKKIIRKRRKEAKINETYDKSSQGSITDEIFSTGDVNTTTPSDTDTDDITFQNPKEDEEMQSDLNKKEPISLLDEMKTKMDTIVETSENSSPFKKVNANVVEKCVDNNNSEVKIEPPPMQFTMESLQELIEKQKQILETVTEPTTTTSLPFVKLSDLDKPPLQNKKEYSLMTNSAGFRVSLMDNQRSSHSYMPNENKTMSRSTGNNIVNLASSVENSKSLSRLFPHLSKVFSSSVPSNVGFNVNSNDQSFYEYIEFISSDFSCTSSSINSSRSGMESIDESSISCRQPRRLGEDLLKMFLQEIGTDITIDVNGKKIRAHKIILSSRCQYFAAMLAGKWVENNGNTLSLNGYSYSVVHFALQHVYSGAAHVPCGLDLMELASLSDFLGLEGLKEVTGYALKTNYCHNFHKPCTGCIDGVLEIMPVSLDHGFDDLYRKCLKWVCKHFCKVWTTKSFAKLNYDMQIRCSQQIIAHFTSENVLYWILDCEDVLKSLENSRWETFDLQNIVRIIMDDAQNYILDHFANLIASDCFLSLGHGRKDVILKLEHSILKAAASLSPDQACRSYPRAVRLNSLLNAKLIKFPSPLSNESFKPFDRIQLRDEDEEIQWNDDFIKLVSALLSAVEQCLIRQCSRAIKCSAWQRMDPDLRSKIQKIACVTESDEMRKTLRSSVTSLGSASVSSSAASRANDLRQVKLVIESNSNFSYDFKKYKASNLKHNNNPITHRDYIANPRNNVKSKIQISQQNRITNQNNKTTAAAIAVKPKVDDQKSQSVESKSKFNAIKPRYMEPRKPRITLSDVAPNQLRRSDTNKMSSSETSTRESSPAFSKKKTIDLLKKSSNLSLDSLQSPAKHKKSITNAGNLPKKDSEISMDSLMDSMKTSHKTDRASVESLVKKNYLSSKDNIRSSTRARQMSQPPIEKPVQRSFLSQKSREILSKKSQQVRKLSTNSTNSSIATKSTKSSSPKMIPINKSHSTTAVISNKKVFSTTLHLRKSAASKVIEPIDAKNITNNIKIQKKDVPLPLSKNIKENDKKKNEKIIKMTKLPVSKNNNQQKNIAKISPDTSDESFENKMARSNTFSKETSDNPIELLKTMN</sequence>
<evidence type="ECO:0000313" key="4">
    <source>
        <dbReference type="Proteomes" id="UP001107558"/>
    </source>
</evidence>
<dbReference type="OrthoDB" id="409642at2759"/>
<feature type="domain" description="BTB" evidence="2">
    <location>
        <begin position="997"/>
        <end position="1064"/>
    </location>
</feature>
<evidence type="ECO:0000256" key="1">
    <source>
        <dbReference type="SAM" id="MobiDB-lite"/>
    </source>
</evidence>
<protein>
    <recommendedName>
        <fullName evidence="2">BTB domain-containing protein</fullName>
    </recommendedName>
</protein>
<feature type="compositionally biased region" description="Low complexity" evidence="1">
    <location>
        <begin position="1637"/>
        <end position="1654"/>
    </location>
</feature>
<dbReference type="Pfam" id="PF26017">
    <property type="entry name" value="BACK_BTBD8"/>
    <property type="match status" value="1"/>
</dbReference>
<dbReference type="PANTHER" id="PTHR22427">
    <property type="entry name" value="GH15728P"/>
    <property type="match status" value="1"/>
</dbReference>
<dbReference type="CDD" id="cd18490">
    <property type="entry name" value="BACK_BTBD8"/>
    <property type="match status" value="1"/>
</dbReference>
<dbReference type="InterPro" id="IPR011333">
    <property type="entry name" value="SKP1/BTB/POZ_sf"/>
</dbReference>
<feature type="region of interest" description="Disordered" evidence="1">
    <location>
        <begin position="1591"/>
        <end position="1660"/>
    </location>
</feature>
<name>A0A9J6CB23_POLVA</name>
<accession>A0A9J6CB23</accession>
<keyword evidence="4" id="KW-1185">Reference proteome</keyword>
<evidence type="ECO:0000313" key="3">
    <source>
        <dbReference type="EMBL" id="KAG5678947.1"/>
    </source>
</evidence>
<dbReference type="PANTHER" id="PTHR22427:SF7">
    <property type="entry name" value="GH15728P"/>
    <property type="match status" value="1"/>
</dbReference>
<dbReference type="InterPro" id="IPR043225">
    <property type="entry name" value="BACK_BTBD8"/>
</dbReference>
<organism evidence="3 4">
    <name type="scientific">Polypedilum vanderplanki</name>
    <name type="common">Sleeping chironomid midge</name>
    <dbReference type="NCBI Taxonomy" id="319348"/>
    <lineage>
        <taxon>Eukaryota</taxon>
        <taxon>Metazoa</taxon>
        <taxon>Ecdysozoa</taxon>
        <taxon>Arthropoda</taxon>
        <taxon>Hexapoda</taxon>
        <taxon>Insecta</taxon>
        <taxon>Pterygota</taxon>
        <taxon>Neoptera</taxon>
        <taxon>Endopterygota</taxon>
        <taxon>Diptera</taxon>
        <taxon>Nematocera</taxon>
        <taxon>Chironomoidea</taxon>
        <taxon>Chironomidae</taxon>
        <taxon>Chironominae</taxon>
        <taxon>Polypedilum</taxon>
        <taxon>Polypedilum</taxon>
    </lineage>
</organism>
<dbReference type="EMBL" id="JADBJN010000002">
    <property type="protein sequence ID" value="KAG5678947.1"/>
    <property type="molecule type" value="Genomic_DNA"/>
</dbReference>
<evidence type="ECO:0000259" key="2">
    <source>
        <dbReference type="PROSITE" id="PS50097"/>
    </source>
</evidence>
<feature type="region of interest" description="Disordered" evidence="1">
    <location>
        <begin position="1534"/>
        <end position="1559"/>
    </location>
</feature>
<feature type="region of interest" description="Disordered" evidence="1">
    <location>
        <begin position="585"/>
        <end position="607"/>
    </location>
</feature>
<dbReference type="SMART" id="SM00225">
    <property type="entry name" value="BTB"/>
    <property type="match status" value="1"/>
</dbReference>
<feature type="compositionally biased region" description="Low complexity" evidence="1">
    <location>
        <begin position="1504"/>
        <end position="1514"/>
    </location>
</feature>